<dbReference type="InterPro" id="IPR045800">
    <property type="entry name" value="HMBD"/>
</dbReference>
<dbReference type="PANTHER" id="PTHR36933">
    <property type="entry name" value="SLL0788 PROTEIN"/>
    <property type="match status" value="1"/>
</dbReference>
<evidence type="ECO:0008006" key="7">
    <source>
        <dbReference type="Google" id="ProtNLM"/>
    </source>
</evidence>
<evidence type="ECO:0000256" key="1">
    <source>
        <dbReference type="SAM" id="MobiDB-lite"/>
    </source>
</evidence>
<comment type="caution">
    <text evidence="5">The sequence shown here is derived from an EMBL/GenBank/DDBJ whole genome shotgun (WGS) entry which is preliminary data.</text>
</comment>
<dbReference type="Pfam" id="PF03713">
    <property type="entry name" value="DUF305"/>
    <property type="match status" value="1"/>
</dbReference>
<dbReference type="PANTHER" id="PTHR36933:SF1">
    <property type="entry name" value="SLL0788 PROTEIN"/>
    <property type="match status" value="1"/>
</dbReference>
<dbReference type="RefSeq" id="WP_188561361.1">
    <property type="nucleotide sequence ID" value="NZ_BMGY01000010.1"/>
</dbReference>
<dbReference type="EMBL" id="BMGY01000010">
    <property type="protein sequence ID" value="GGH83780.1"/>
    <property type="molecule type" value="Genomic_DNA"/>
</dbReference>
<name>A0ABQ2A327_9BACT</name>
<keyword evidence="6" id="KW-1185">Reference proteome</keyword>
<dbReference type="PROSITE" id="PS51257">
    <property type="entry name" value="PROKAR_LIPOPROTEIN"/>
    <property type="match status" value="1"/>
</dbReference>
<gene>
    <name evidence="5" type="ORF">GCM10011495_14170</name>
</gene>
<accession>A0ABQ2A327</accession>
<dbReference type="InterPro" id="IPR005183">
    <property type="entry name" value="DUF305_CopM-like"/>
</dbReference>
<dbReference type="Pfam" id="PF19335">
    <property type="entry name" value="HMBD"/>
    <property type="match status" value="1"/>
</dbReference>
<keyword evidence="2" id="KW-0732">Signal</keyword>
<feature type="chain" id="PRO_5046495645" description="DUF305 domain-containing protein" evidence="2">
    <location>
        <begin position="20"/>
        <end position="275"/>
    </location>
</feature>
<organism evidence="5 6">
    <name type="scientific">Hymenobacter frigidus</name>
    <dbReference type="NCBI Taxonomy" id="1524095"/>
    <lineage>
        <taxon>Bacteria</taxon>
        <taxon>Pseudomonadati</taxon>
        <taxon>Bacteroidota</taxon>
        <taxon>Cytophagia</taxon>
        <taxon>Cytophagales</taxon>
        <taxon>Hymenobacteraceae</taxon>
        <taxon>Hymenobacter</taxon>
    </lineage>
</organism>
<feature type="compositionally biased region" description="Low complexity" evidence="1">
    <location>
        <begin position="26"/>
        <end position="52"/>
    </location>
</feature>
<feature type="signal peptide" evidence="2">
    <location>
        <begin position="1"/>
        <end position="19"/>
    </location>
</feature>
<dbReference type="Proteomes" id="UP000637774">
    <property type="component" value="Unassembled WGS sequence"/>
</dbReference>
<dbReference type="Gene3D" id="1.20.1260.10">
    <property type="match status" value="2"/>
</dbReference>
<feature type="domain" description="Heavy metal binding" evidence="4">
    <location>
        <begin position="246"/>
        <end position="274"/>
    </location>
</feature>
<evidence type="ECO:0000259" key="4">
    <source>
        <dbReference type="Pfam" id="PF19335"/>
    </source>
</evidence>
<protein>
    <recommendedName>
        <fullName evidence="7">DUF305 domain-containing protein</fullName>
    </recommendedName>
</protein>
<evidence type="ECO:0000313" key="6">
    <source>
        <dbReference type="Proteomes" id="UP000637774"/>
    </source>
</evidence>
<evidence type="ECO:0000313" key="5">
    <source>
        <dbReference type="EMBL" id="GGH83780.1"/>
    </source>
</evidence>
<feature type="domain" description="DUF305" evidence="3">
    <location>
        <begin position="88"/>
        <end position="232"/>
    </location>
</feature>
<proteinExistence type="predicted"/>
<evidence type="ECO:0000259" key="3">
    <source>
        <dbReference type="Pfam" id="PF03713"/>
    </source>
</evidence>
<dbReference type="InterPro" id="IPR012347">
    <property type="entry name" value="Ferritin-like"/>
</dbReference>
<feature type="region of interest" description="Disordered" evidence="1">
    <location>
        <begin position="23"/>
        <end position="60"/>
    </location>
</feature>
<reference evidence="6" key="1">
    <citation type="journal article" date="2019" name="Int. J. Syst. Evol. Microbiol.">
        <title>The Global Catalogue of Microorganisms (GCM) 10K type strain sequencing project: providing services to taxonomists for standard genome sequencing and annotation.</title>
        <authorList>
            <consortium name="The Broad Institute Genomics Platform"/>
            <consortium name="The Broad Institute Genome Sequencing Center for Infectious Disease"/>
            <person name="Wu L."/>
            <person name="Ma J."/>
        </authorList>
    </citation>
    <scope>NUCLEOTIDE SEQUENCE [LARGE SCALE GENOMIC DNA]</scope>
    <source>
        <strain evidence="6">CGMCC 1.14966</strain>
    </source>
</reference>
<sequence length="275" mass="29014">MKKSVFFLASLCLATGLLSSCDSNKTTETTTTTTSTEAAAPADSAAGMAGMDHSGMDHGSTAGASGMMAAMNTMMKNMDAFKPAGNTDHDFAHMMMAHHQGAVEMSALELKEGKDATLRAMAEKISADQKQELQALEAIATRLDGAPSNYKPQDAADPFTSKMKTSMAGMMSMGQPSGNVDTDYAAMMVAHHQSAVDMAKAELAHGRDTKLKEMAQQMITAQEKEIRQFKAWQAKNGGPMSGTAAVYECPMGCKGSTSNKPGKCPTCEMALVKKG</sequence>
<evidence type="ECO:0000256" key="2">
    <source>
        <dbReference type="SAM" id="SignalP"/>
    </source>
</evidence>